<evidence type="ECO:0000313" key="3">
    <source>
        <dbReference type="Proteomes" id="UP000009875"/>
    </source>
</evidence>
<proteinExistence type="predicted"/>
<dbReference type="PROSITE" id="PS51186">
    <property type="entry name" value="GNAT"/>
    <property type="match status" value="1"/>
</dbReference>
<keyword evidence="3" id="KW-1185">Reference proteome</keyword>
<dbReference type="InterPro" id="IPR016181">
    <property type="entry name" value="Acyl_CoA_acyltransferase"/>
</dbReference>
<dbReference type="EMBL" id="AGXA01000019">
    <property type="protein sequence ID" value="EKU93532.1"/>
    <property type="molecule type" value="Genomic_DNA"/>
</dbReference>
<dbReference type="Gene3D" id="3.40.630.30">
    <property type="match status" value="1"/>
</dbReference>
<feature type="domain" description="N-acetyltransferase" evidence="1">
    <location>
        <begin position="3"/>
        <end position="212"/>
    </location>
</feature>
<dbReference type="RefSeq" id="WP_003777907.1">
    <property type="nucleotide sequence ID" value="NZ_JH992959.1"/>
</dbReference>
<dbReference type="AlphaFoldDB" id="K9ERI4"/>
<dbReference type="STRING" id="883081.HMPREF9698_00948"/>
<name>K9ERI4_9LACT</name>
<accession>K9ERI4</accession>
<evidence type="ECO:0000259" key="1">
    <source>
        <dbReference type="PROSITE" id="PS51186"/>
    </source>
</evidence>
<dbReference type="SUPFAM" id="SSF55729">
    <property type="entry name" value="Acyl-CoA N-acyltransferases (Nat)"/>
    <property type="match status" value="1"/>
</dbReference>
<protein>
    <recommendedName>
        <fullName evidence="1">N-acetyltransferase domain-containing protein</fullName>
    </recommendedName>
</protein>
<organism evidence="2 3">
    <name type="scientific">Alloiococcus otitis ATCC 51267</name>
    <dbReference type="NCBI Taxonomy" id="883081"/>
    <lineage>
        <taxon>Bacteria</taxon>
        <taxon>Bacillati</taxon>
        <taxon>Bacillota</taxon>
        <taxon>Bacilli</taxon>
        <taxon>Lactobacillales</taxon>
        <taxon>Carnobacteriaceae</taxon>
        <taxon>Alloiococcus</taxon>
    </lineage>
</organism>
<sequence>MSLEIRKYKESDFDSVHRFITNTWYADAAKEDPAVAHAFVTVDVNSHLHNSSFGLTAELDGEVVGVFFGFVVDHPKEMRLFERDIVPELQKFFETDTELSENLIKSINEEHQANDQLNENLKDPYQGQIQLFIVDSSKRGQNVGGTLWNAGQKIFEEAGVERFILHTDTDCDYGYYDAKGLDSLDPVVITDDEGNESIDYMLYHGEVEKEDE</sequence>
<gene>
    <name evidence="2" type="ORF">HMPREF9698_00948</name>
</gene>
<reference evidence="2 3" key="1">
    <citation type="submission" date="2012-09" db="EMBL/GenBank/DDBJ databases">
        <title>The Genome Sequence of Alloiococcus otitis ATCC 51267.</title>
        <authorList>
            <consortium name="The Broad Institute Genome Sequencing Platform"/>
            <person name="Earl A."/>
            <person name="Ward D."/>
            <person name="Feldgarden M."/>
            <person name="Gevers D."/>
            <person name="Huys G."/>
            <person name="Walker B."/>
            <person name="Young S.K."/>
            <person name="Zeng Q."/>
            <person name="Gargeya S."/>
            <person name="Fitzgerald M."/>
            <person name="Haas B."/>
            <person name="Abouelleil A."/>
            <person name="Alvarado L."/>
            <person name="Arachchi H.M."/>
            <person name="Berlin A.M."/>
            <person name="Chapman S.B."/>
            <person name="Goldberg J."/>
            <person name="Griggs A."/>
            <person name="Gujja S."/>
            <person name="Hansen M."/>
            <person name="Howarth C."/>
            <person name="Imamovic A."/>
            <person name="Larimer J."/>
            <person name="McCowen C."/>
            <person name="Montmayeur A."/>
            <person name="Murphy C."/>
            <person name="Neiman D."/>
            <person name="Pearson M."/>
            <person name="Priest M."/>
            <person name="Roberts A."/>
            <person name="Saif S."/>
            <person name="Shea T."/>
            <person name="Sisk P."/>
            <person name="Sykes S."/>
            <person name="Wortman J."/>
            <person name="Nusbaum C."/>
            <person name="Birren B."/>
        </authorList>
    </citation>
    <scope>NUCLEOTIDE SEQUENCE [LARGE SCALE GENOMIC DNA]</scope>
    <source>
        <strain evidence="2 3">ATCC 51267</strain>
    </source>
</reference>
<evidence type="ECO:0000313" key="2">
    <source>
        <dbReference type="EMBL" id="EKU93532.1"/>
    </source>
</evidence>
<dbReference type="HOGENOM" id="CLU_078717_1_0_9"/>
<dbReference type="eggNOG" id="COG0454">
    <property type="taxonomic scope" value="Bacteria"/>
</dbReference>
<comment type="caution">
    <text evidence="2">The sequence shown here is derived from an EMBL/GenBank/DDBJ whole genome shotgun (WGS) entry which is preliminary data.</text>
</comment>
<dbReference type="GO" id="GO:0016747">
    <property type="term" value="F:acyltransferase activity, transferring groups other than amino-acyl groups"/>
    <property type="evidence" value="ECO:0007669"/>
    <property type="project" value="InterPro"/>
</dbReference>
<dbReference type="InterPro" id="IPR000182">
    <property type="entry name" value="GNAT_dom"/>
</dbReference>
<dbReference type="Proteomes" id="UP000009875">
    <property type="component" value="Unassembled WGS sequence"/>
</dbReference>